<dbReference type="RefSeq" id="WP_073163213.1">
    <property type="nucleotide sequence ID" value="NZ_FQUW01000008.1"/>
</dbReference>
<keyword evidence="4 5" id="KW-0472">Membrane</keyword>
<evidence type="ECO:0000256" key="3">
    <source>
        <dbReference type="ARBA" id="ARBA00022989"/>
    </source>
</evidence>
<dbReference type="Pfam" id="PF04347">
    <property type="entry name" value="FliO"/>
    <property type="match status" value="1"/>
</dbReference>
<dbReference type="EMBL" id="FQUW01000008">
    <property type="protein sequence ID" value="SHE69299.1"/>
    <property type="molecule type" value="Genomic_DNA"/>
</dbReference>
<keyword evidence="1 5" id="KW-1003">Cell membrane</keyword>
<dbReference type="GO" id="GO:0009425">
    <property type="term" value="C:bacterial-type flagellum basal body"/>
    <property type="evidence" value="ECO:0007669"/>
    <property type="project" value="UniProtKB-SubCell"/>
</dbReference>
<evidence type="ECO:0000256" key="5">
    <source>
        <dbReference type="RuleBase" id="RU362064"/>
    </source>
</evidence>
<dbReference type="GO" id="GO:0044781">
    <property type="term" value="P:bacterial-type flagellum organization"/>
    <property type="evidence" value="ECO:0007669"/>
    <property type="project" value="UniProtKB-UniRule"/>
</dbReference>
<keyword evidence="5" id="KW-0975">Bacterial flagellum</keyword>
<keyword evidence="2 5" id="KW-0812">Transmembrane</keyword>
<keyword evidence="7" id="KW-0969">Cilium</keyword>
<keyword evidence="7" id="KW-0282">Flagellum</keyword>
<sequence>MSDADLFRAAVQLVLSLLLVAALAYLAVRYGLGRHLAFNRGRYMRVIEQLPLGPKAALTLVQVGRRYYLLVHQENNVTLLQEFDHLPEGLPFPDTPAGKRSGPASFQRELSAALDRLKKRLAGDGPPETSAKQHQSYLDGQKDERSAGE</sequence>
<keyword evidence="7" id="KW-0966">Cell projection</keyword>
<reference evidence="8" key="1">
    <citation type="submission" date="2016-11" db="EMBL/GenBank/DDBJ databases">
        <authorList>
            <person name="Varghese N."/>
            <person name="Submissions S."/>
        </authorList>
    </citation>
    <scope>NUCLEOTIDE SEQUENCE [LARGE SCALE GENOMIC DNA]</scope>
    <source>
        <strain evidence="8">DSM 11792</strain>
    </source>
</reference>
<organism evidence="7 8">
    <name type="scientific">Desulfofundulus australicus DSM 11792</name>
    <dbReference type="NCBI Taxonomy" id="1121425"/>
    <lineage>
        <taxon>Bacteria</taxon>
        <taxon>Bacillati</taxon>
        <taxon>Bacillota</taxon>
        <taxon>Clostridia</taxon>
        <taxon>Eubacteriales</taxon>
        <taxon>Peptococcaceae</taxon>
        <taxon>Desulfofundulus</taxon>
    </lineage>
</organism>
<evidence type="ECO:0000256" key="2">
    <source>
        <dbReference type="ARBA" id="ARBA00022692"/>
    </source>
</evidence>
<dbReference type="Proteomes" id="UP000184196">
    <property type="component" value="Unassembled WGS sequence"/>
</dbReference>
<feature type="transmembrane region" description="Helical" evidence="5">
    <location>
        <begin position="6"/>
        <end position="28"/>
    </location>
</feature>
<comment type="similarity">
    <text evidence="5">Belongs to the FliO/MopB family.</text>
</comment>
<evidence type="ECO:0000313" key="7">
    <source>
        <dbReference type="EMBL" id="SHE69299.1"/>
    </source>
</evidence>
<dbReference type="OrthoDB" id="1806687at2"/>
<dbReference type="GO" id="GO:0005886">
    <property type="term" value="C:plasma membrane"/>
    <property type="evidence" value="ECO:0007669"/>
    <property type="project" value="UniProtKB-SubCell"/>
</dbReference>
<dbReference type="InterPro" id="IPR022781">
    <property type="entry name" value="Flagellar_biosynth_FliO"/>
</dbReference>
<evidence type="ECO:0000256" key="6">
    <source>
        <dbReference type="SAM" id="MobiDB-lite"/>
    </source>
</evidence>
<comment type="subcellular location">
    <subcellularLocation>
        <location evidence="5">Cell membrane</location>
    </subcellularLocation>
    <subcellularLocation>
        <location evidence="5">Bacterial flagellum basal body</location>
    </subcellularLocation>
</comment>
<keyword evidence="8" id="KW-1185">Reference proteome</keyword>
<gene>
    <name evidence="7" type="ORF">SAMN02745218_00678</name>
</gene>
<protein>
    <recommendedName>
        <fullName evidence="5">Flagellar protein</fullName>
    </recommendedName>
</protein>
<feature type="region of interest" description="Disordered" evidence="6">
    <location>
        <begin position="117"/>
        <end position="149"/>
    </location>
</feature>
<evidence type="ECO:0000313" key="8">
    <source>
        <dbReference type="Proteomes" id="UP000184196"/>
    </source>
</evidence>
<keyword evidence="3 5" id="KW-1133">Transmembrane helix</keyword>
<evidence type="ECO:0000256" key="1">
    <source>
        <dbReference type="ARBA" id="ARBA00022475"/>
    </source>
</evidence>
<evidence type="ECO:0000256" key="4">
    <source>
        <dbReference type="ARBA" id="ARBA00023136"/>
    </source>
</evidence>
<feature type="compositionally biased region" description="Basic and acidic residues" evidence="6">
    <location>
        <begin position="140"/>
        <end position="149"/>
    </location>
</feature>
<dbReference type="NCBIfam" id="TIGR03500">
    <property type="entry name" value="FliO_TIGR"/>
    <property type="match status" value="1"/>
</dbReference>
<name>A0A1M4VJY3_9FIRM</name>
<accession>A0A1M4VJY3</accession>
<dbReference type="AlphaFoldDB" id="A0A1M4VJY3"/>
<proteinExistence type="inferred from homology"/>